<dbReference type="RefSeq" id="XP_065657350.1">
    <property type="nucleotide sequence ID" value="XM_065801278.1"/>
</dbReference>
<sequence>MYPYPLERICLTFISRNEFVECNINRIKDLPYVLIQRLVVHLSPYGLYILEKKNVFQGASLKEKWLTQWQLAMCCRLDIRKYLEESITWNSHCTLKQFNEQEVFYNSLMKEIIENLQLKKPIEQCYQSALLLYMSYPHSCDSTSNFESITQKYDLKTFLSYLSSHVTLLHVTAFTATRIVEYMDIFQIIIKKITKLNINLLHRPYFNLSSLCLIINLGRKHNLQSIKLAYNTNLNSFDSSCITNIFDSICDNMNYTFSIDDYDKELCCSDDGLSEPSLSYQYACIDDLYDIAVESISKCQSVDTRVIELEVVTNDIEFSDILLTYLPMWTSLESLCIHSLEENVINFFYCIKKSITSLKYLEVIPLEIFPEPNIVDVLYPKCLVHQNNNCHITKFVYRGQLPLPVLENILKTSICKNKKNETDKCQFSGVTSLTTHLGEDFNFAIFFVGNTLLKELTLYQTCSYHYDDNLFEALVDHPSLETFKIESIYKKPPHPIVLSVSSLLFNKTLTQLAIVKCFNSGTLGKALSFAISSSNLVTLIWSDNGLVTTSSMHMV</sequence>
<evidence type="ECO:0000313" key="2">
    <source>
        <dbReference type="RefSeq" id="XP_065657350.1"/>
    </source>
</evidence>
<keyword evidence="1" id="KW-1185">Reference proteome</keyword>
<dbReference type="GeneID" id="100209032"/>
<evidence type="ECO:0000313" key="1">
    <source>
        <dbReference type="Proteomes" id="UP001652625"/>
    </source>
</evidence>
<dbReference type="Proteomes" id="UP001652625">
    <property type="component" value="Chromosome 07"/>
</dbReference>
<accession>A0ABM4C6Y1</accession>
<reference evidence="2" key="1">
    <citation type="submission" date="2025-08" db="UniProtKB">
        <authorList>
            <consortium name="RefSeq"/>
        </authorList>
    </citation>
    <scope>IDENTIFICATION</scope>
</reference>
<name>A0ABM4C6Y1_HYDVU</name>
<organism evidence="1 2">
    <name type="scientific">Hydra vulgaris</name>
    <name type="common">Hydra</name>
    <name type="synonym">Hydra attenuata</name>
    <dbReference type="NCBI Taxonomy" id="6087"/>
    <lineage>
        <taxon>Eukaryota</taxon>
        <taxon>Metazoa</taxon>
        <taxon>Cnidaria</taxon>
        <taxon>Hydrozoa</taxon>
        <taxon>Hydroidolina</taxon>
        <taxon>Anthoathecata</taxon>
        <taxon>Aplanulata</taxon>
        <taxon>Hydridae</taxon>
        <taxon>Hydra</taxon>
    </lineage>
</organism>
<gene>
    <name evidence="2" type="primary">LOC100209032</name>
</gene>
<protein>
    <submittedName>
        <fullName evidence="2">Uncharacterized protein LOC100209032 isoform X4</fullName>
    </submittedName>
</protein>
<proteinExistence type="predicted"/>